<feature type="compositionally biased region" description="Gly residues" evidence="1">
    <location>
        <begin position="35"/>
        <end position="56"/>
    </location>
</feature>
<protein>
    <submittedName>
        <fullName evidence="2">Uncharacterized protein</fullName>
    </submittedName>
</protein>
<evidence type="ECO:0000256" key="1">
    <source>
        <dbReference type="SAM" id="MobiDB-lite"/>
    </source>
</evidence>
<feature type="non-terminal residue" evidence="2">
    <location>
        <position position="96"/>
    </location>
</feature>
<feature type="non-terminal residue" evidence="2">
    <location>
        <position position="1"/>
    </location>
</feature>
<feature type="compositionally biased region" description="Low complexity" evidence="1">
    <location>
        <begin position="75"/>
        <end position="96"/>
    </location>
</feature>
<proteinExistence type="predicted"/>
<comment type="caution">
    <text evidence="2">The sequence shown here is derived from an EMBL/GenBank/DDBJ whole genome shotgun (WGS) entry which is preliminary data.</text>
</comment>
<sequence length="96" mass="9526">SGQPECHGCLTISIPYGWVRLWVVEMAVRGLVPGEAGGAAEGWGQIHGGSGLGQGDRGATPGPRSGAGPRRRGDAPAAVPVGGLGPAALHAPGEQR</sequence>
<accession>A0AA36II26</accession>
<organism evidence="2 3">
    <name type="scientific">Effrenium voratum</name>
    <dbReference type="NCBI Taxonomy" id="2562239"/>
    <lineage>
        <taxon>Eukaryota</taxon>
        <taxon>Sar</taxon>
        <taxon>Alveolata</taxon>
        <taxon>Dinophyceae</taxon>
        <taxon>Suessiales</taxon>
        <taxon>Symbiodiniaceae</taxon>
        <taxon>Effrenium</taxon>
    </lineage>
</organism>
<gene>
    <name evidence="2" type="ORF">EVOR1521_LOCUS13249</name>
</gene>
<dbReference type="Proteomes" id="UP001178507">
    <property type="component" value="Unassembled WGS sequence"/>
</dbReference>
<keyword evidence="3" id="KW-1185">Reference proteome</keyword>
<evidence type="ECO:0000313" key="2">
    <source>
        <dbReference type="EMBL" id="CAJ1387114.1"/>
    </source>
</evidence>
<name>A0AA36II26_9DINO</name>
<feature type="compositionally biased region" description="Low complexity" evidence="1">
    <location>
        <begin position="57"/>
        <end position="68"/>
    </location>
</feature>
<feature type="region of interest" description="Disordered" evidence="1">
    <location>
        <begin position="34"/>
        <end position="96"/>
    </location>
</feature>
<evidence type="ECO:0000313" key="3">
    <source>
        <dbReference type="Proteomes" id="UP001178507"/>
    </source>
</evidence>
<dbReference type="AlphaFoldDB" id="A0AA36II26"/>
<dbReference type="EMBL" id="CAUJNA010001460">
    <property type="protein sequence ID" value="CAJ1387114.1"/>
    <property type="molecule type" value="Genomic_DNA"/>
</dbReference>
<reference evidence="2" key="1">
    <citation type="submission" date="2023-08" db="EMBL/GenBank/DDBJ databases">
        <authorList>
            <person name="Chen Y."/>
            <person name="Shah S."/>
            <person name="Dougan E. K."/>
            <person name="Thang M."/>
            <person name="Chan C."/>
        </authorList>
    </citation>
    <scope>NUCLEOTIDE SEQUENCE</scope>
</reference>